<dbReference type="EMBL" id="LR746275">
    <property type="protein sequence ID" value="CAA7406096.1"/>
    <property type="molecule type" value="Genomic_DNA"/>
</dbReference>
<evidence type="ECO:0000256" key="1">
    <source>
        <dbReference type="SAM" id="Phobius"/>
    </source>
</evidence>
<feature type="transmembrane region" description="Helical" evidence="1">
    <location>
        <begin position="108"/>
        <end position="136"/>
    </location>
</feature>
<evidence type="ECO:0000313" key="2">
    <source>
        <dbReference type="EMBL" id="CAA7406096.1"/>
    </source>
</evidence>
<gene>
    <name evidence="2" type="ORF">SI8410_12016774</name>
</gene>
<feature type="transmembrane region" description="Helical" evidence="1">
    <location>
        <begin position="20"/>
        <end position="44"/>
    </location>
</feature>
<organism evidence="2 3">
    <name type="scientific">Spirodela intermedia</name>
    <name type="common">Intermediate duckweed</name>
    <dbReference type="NCBI Taxonomy" id="51605"/>
    <lineage>
        <taxon>Eukaryota</taxon>
        <taxon>Viridiplantae</taxon>
        <taxon>Streptophyta</taxon>
        <taxon>Embryophyta</taxon>
        <taxon>Tracheophyta</taxon>
        <taxon>Spermatophyta</taxon>
        <taxon>Magnoliopsida</taxon>
        <taxon>Liliopsida</taxon>
        <taxon>Araceae</taxon>
        <taxon>Lemnoideae</taxon>
        <taxon>Spirodela</taxon>
    </lineage>
</organism>
<keyword evidence="1" id="KW-0812">Transmembrane</keyword>
<dbReference type="AlphaFoldDB" id="A0A7I8L8Z8"/>
<keyword evidence="1" id="KW-0472">Membrane</keyword>
<accession>A0A7I8L8Z8</accession>
<dbReference type="Proteomes" id="UP000663760">
    <property type="component" value="Chromosome 12"/>
</dbReference>
<sequence>MTTGGGVSIAATRPSPAIPFLIVAILAGLLSSPAAVFLLALGVFGLFPILCDSSDLDFISLLSVPLIAQVVNSFLYQLNLTFLPVAVLSILFLLVYPDQRPSPAIPLLFCFFLESSLSSPPVFSSFAALVIFWLVFARDGDWIFSCYLAVCPIVFLLVSHRLGFLAG</sequence>
<feature type="transmembrane region" description="Helical" evidence="1">
    <location>
        <begin position="80"/>
        <end position="96"/>
    </location>
</feature>
<proteinExistence type="predicted"/>
<protein>
    <submittedName>
        <fullName evidence="2">Uncharacterized protein</fullName>
    </submittedName>
</protein>
<keyword evidence="1" id="KW-1133">Transmembrane helix</keyword>
<name>A0A7I8L8Z8_SPIIN</name>
<feature type="transmembrane region" description="Helical" evidence="1">
    <location>
        <begin position="142"/>
        <end position="164"/>
    </location>
</feature>
<keyword evidence="3" id="KW-1185">Reference proteome</keyword>
<evidence type="ECO:0000313" key="3">
    <source>
        <dbReference type="Proteomes" id="UP000663760"/>
    </source>
</evidence>
<feature type="transmembrane region" description="Helical" evidence="1">
    <location>
        <begin position="56"/>
        <end position="74"/>
    </location>
</feature>
<reference evidence="2" key="1">
    <citation type="submission" date="2020-02" db="EMBL/GenBank/DDBJ databases">
        <authorList>
            <person name="Scholz U."/>
            <person name="Mascher M."/>
            <person name="Fiebig A."/>
        </authorList>
    </citation>
    <scope>NUCLEOTIDE SEQUENCE</scope>
</reference>